<dbReference type="PANTHER" id="PTHR38342">
    <property type="entry name" value="SLR5037 PROTEIN"/>
    <property type="match status" value="1"/>
</dbReference>
<keyword evidence="1" id="KW-0732">Signal</keyword>
<dbReference type="SUPFAM" id="SSF103247">
    <property type="entry name" value="TT1751-like"/>
    <property type="match status" value="1"/>
</dbReference>
<proteinExistence type="predicted"/>
<reference evidence="3 4" key="1">
    <citation type="journal article" date="2009" name="Appl. Environ. Microbiol.">
        <title>Three genomes from the phylum Acidobacteria provide insight into the lifestyles of these microorganisms in soils.</title>
        <authorList>
            <person name="Ward N.L."/>
            <person name="Challacombe J.F."/>
            <person name="Janssen P.H."/>
            <person name="Henrissat B."/>
            <person name="Coutinho P.M."/>
            <person name="Wu M."/>
            <person name="Xie G."/>
            <person name="Haft D.H."/>
            <person name="Sait M."/>
            <person name="Badger J."/>
            <person name="Barabote R.D."/>
            <person name="Bradley B."/>
            <person name="Brettin T.S."/>
            <person name="Brinkac L.M."/>
            <person name="Bruce D."/>
            <person name="Creasy T."/>
            <person name="Daugherty S.C."/>
            <person name="Davidsen T.M."/>
            <person name="DeBoy R.T."/>
            <person name="Detter J.C."/>
            <person name="Dodson R.J."/>
            <person name="Durkin A.S."/>
            <person name="Ganapathy A."/>
            <person name="Gwinn-Giglio M."/>
            <person name="Han C.S."/>
            <person name="Khouri H."/>
            <person name="Kiss H."/>
            <person name="Kothari S.P."/>
            <person name="Madupu R."/>
            <person name="Nelson K.E."/>
            <person name="Nelson W.C."/>
            <person name="Paulsen I."/>
            <person name="Penn K."/>
            <person name="Ren Q."/>
            <person name="Rosovitz M.J."/>
            <person name="Selengut J.D."/>
            <person name="Shrivastava S."/>
            <person name="Sullivan S.A."/>
            <person name="Tapia R."/>
            <person name="Thompson L.S."/>
            <person name="Watkins K.L."/>
            <person name="Yang Q."/>
            <person name="Yu C."/>
            <person name="Zafar N."/>
            <person name="Zhou L."/>
            <person name="Kuske C.R."/>
        </authorList>
    </citation>
    <scope>NUCLEOTIDE SEQUENCE [LARGE SCALE GENOMIC DNA]</scope>
    <source>
        <strain evidence="4">ATCC 51196 / DSM 11244 / BCRC 80197 / JCM 7670 / NBRC 15755 / NCIMB 13165 / 161</strain>
    </source>
</reference>
<evidence type="ECO:0000256" key="1">
    <source>
        <dbReference type="SAM" id="SignalP"/>
    </source>
</evidence>
<dbReference type="KEGG" id="aca:ACP_1217"/>
<dbReference type="CDD" id="cd14797">
    <property type="entry name" value="DUF302"/>
    <property type="match status" value="1"/>
</dbReference>
<gene>
    <name evidence="3" type="ordered locus">ACP_1217</name>
</gene>
<organism evidence="3 4">
    <name type="scientific">Acidobacterium capsulatum (strain ATCC 51196 / DSM 11244 / BCRC 80197 / JCM 7670 / NBRC 15755 / NCIMB 13165 / 161)</name>
    <dbReference type="NCBI Taxonomy" id="240015"/>
    <lineage>
        <taxon>Bacteria</taxon>
        <taxon>Pseudomonadati</taxon>
        <taxon>Acidobacteriota</taxon>
        <taxon>Terriglobia</taxon>
        <taxon>Terriglobales</taxon>
        <taxon>Acidobacteriaceae</taxon>
        <taxon>Acidobacterium</taxon>
    </lineage>
</organism>
<evidence type="ECO:0000259" key="2">
    <source>
        <dbReference type="Pfam" id="PF03625"/>
    </source>
</evidence>
<dbReference type="STRING" id="240015.ACP_1217"/>
<dbReference type="Proteomes" id="UP000002207">
    <property type="component" value="Chromosome"/>
</dbReference>
<accession>C1F4U6</accession>
<dbReference type="PANTHER" id="PTHR38342:SF2">
    <property type="entry name" value="INNER MEMBRANE OR EXPORTED"/>
    <property type="match status" value="1"/>
</dbReference>
<feature type="chain" id="PRO_5002909281" description="DUF302 domain-containing protein" evidence="1">
    <location>
        <begin position="25"/>
        <end position="152"/>
    </location>
</feature>
<name>C1F4U6_ACIC5</name>
<dbReference type="Pfam" id="PF03625">
    <property type="entry name" value="DUF302"/>
    <property type="match status" value="1"/>
</dbReference>
<protein>
    <recommendedName>
        <fullName evidence="2">DUF302 domain-containing protein</fullName>
    </recommendedName>
</protein>
<dbReference type="HOGENOM" id="CLU_1718361_0_0_0"/>
<feature type="signal peptide" evidence="1">
    <location>
        <begin position="1"/>
        <end position="24"/>
    </location>
</feature>
<evidence type="ECO:0000313" key="4">
    <source>
        <dbReference type="Proteomes" id="UP000002207"/>
    </source>
</evidence>
<dbReference type="EMBL" id="CP001472">
    <property type="protein sequence ID" value="ACO33384.1"/>
    <property type="molecule type" value="Genomic_DNA"/>
</dbReference>
<dbReference type="Gene3D" id="3.30.310.70">
    <property type="entry name" value="TT1751-like domain"/>
    <property type="match status" value="1"/>
</dbReference>
<dbReference type="InterPro" id="IPR005180">
    <property type="entry name" value="DUF302"/>
</dbReference>
<keyword evidence="4" id="KW-1185">Reference proteome</keyword>
<dbReference type="InParanoid" id="C1F4U6"/>
<dbReference type="InterPro" id="IPR035923">
    <property type="entry name" value="TT1751-like_sf"/>
</dbReference>
<dbReference type="AlphaFoldDB" id="C1F4U6"/>
<feature type="domain" description="DUF302" evidence="2">
    <location>
        <begin position="77"/>
        <end position="120"/>
    </location>
</feature>
<sequence length="152" mass="16609">MKRKLLMLIVVAATTLAFSGMAVAQSSIVKVESQHNFNQTISKLKSATSQNGLMVMGHINQGHVLSMTGLHMNGEAFLVGNPNVGKKLFSVDHAVGLFIPARIFVYQGKNGRTYVSYDRPSAELDQFNNPKISMMAKMLDKKLDSIAQSATH</sequence>
<evidence type="ECO:0000313" key="3">
    <source>
        <dbReference type="EMBL" id="ACO33384.1"/>
    </source>
</evidence>
<dbReference type="RefSeq" id="WP_015896367.1">
    <property type="nucleotide sequence ID" value="NC_012483.1"/>
</dbReference>
<dbReference type="OrthoDB" id="9799367at2"/>
<dbReference type="eggNOG" id="COG3439">
    <property type="taxonomic scope" value="Bacteria"/>
</dbReference>